<evidence type="ECO:0000313" key="9">
    <source>
        <dbReference type="Proteomes" id="UP000294480"/>
    </source>
</evidence>
<keyword evidence="2 5" id="KW-0808">Transferase</keyword>
<dbReference type="PANTHER" id="PTHR22807:SF53">
    <property type="entry name" value="RIBOSOMAL RNA SMALL SUBUNIT METHYLTRANSFERASE B-RELATED"/>
    <property type="match status" value="1"/>
</dbReference>
<comment type="similarity">
    <text evidence="5">Belongs to the class I-like SAM-binding methyltransferase superfamily. RsmB/NOP family.</text>
</comment>
<feature type="region of interest" description="Disordered" evidence="6">
    <location>
        <begin position="68"/>
        <end position="87"/>
    </location>
</feature>
<dbReference type="PROSITE" id="PS51686">
    <property type="entry name" value="SAM_MT_RSMB_NOP"/>
    <property type="match status" value="1"/>
</dbReference>
<feature type="active site" description="Nucleophile" evidence="5">
    <location>
        <position position="455"/>
    </location>
</feature>
<accession>A0A4V3DJS1</accession>
<dbReference type="Proteomes" id="UP000294480">
    <property type="component" value="Unassembled WGS sequence"/>
</dbReference>
<dbReference type="InterPro" id="IPR001678">
    <property type="entry name" value="MeTrfase_RsmB-F_NOP2_dom"/>
</dbReference>
<dbReference type="RefSeq" id="WP_133620438.1">
    <property type="nucleotide sequence ID" value="NZ_SNZE01000012.1"/>
</dbReference>
<comment type="caution">
    <text evidence="5">Lacks conserved residue(s) required for the propagation of feature annotation.</text>
</comment>
<dbReference type="InterPro" id="IPR054728">
    <property type="entry name" value="RsmB-like_ferredoxin"/>
</dbReference>
<feature type="binding site" evidence="5">
    <location>
        <position position="355"/>
    </location>
    <ligand>
        <name>S-adenosyl-L-methionine</name>
        <dbReference type="ChEBI" id="CHEBI:59789"/>
    </ligand>
</feature>
<organism evidence="8 9">
    <name type="scientific">Hydromonas duriensis</name>
    <dbReference type="NCBI Taxonomy" id="1527608"/>
    <lineage>
        <taxon>Bacteria</taxon>
        <taxon>Pseudomonadati</taxon>
        <taxon>Pseudomonadota</taxon>
        <taxon>Betaproteobacteria</taxon>
        <taxon>Burkholderiales</taxon>
        <taxon>Burkholderiaceae</taxon>
        <taxon>Hydromonas</taxon>
    </lineage>
</organism>
<evidence type="ECO:0000256" key="2">
    <source>
        <dbReference type="ARBA" id="ARBA00022679"/>
    </source>
</evidence>
<dbReference type="Pfam" id="PF22458">
    <property type="entry name" value="RsmF-B_ferredox"/>
    <property type="match status" value="1"/>
</dbReference>
<evidence type="ECO:0000256" key="5">
    <source>
        <dbReference type="PROSITE-ProRule" id="PRU01023"/>
    </source>
</evidence>
<feature type="binding site" evidence="5">
    <location>
        <position position="382"/>
    </location>
    <ligand>
        <name>S-adenosyl-L-methionine</name>
        <dbReference type="ChEBI" id="CHEBI:59789"/>
    </ligand>
</feature>
<reference evidence="8 9" key="1">
    <citation type="submission" date="2019-03" db="EMBL/GenBank/DDBJ databases">
        <title>Genomic Encyclopedia of Type Strains, Phase IV (KMG-IV): sequencing the most valuable type-strain genomes for metagenomic binning, comparative biology and taxonomic classification.</title>
        <authorList>
            <person name="Goeker M."/>
        </authorList>
    </citation>
    <scope>NUCLEOTIDE SEQUENCE [LARGE SCALE GENOMIC DNA]</scope>
    <source>
        <strain evidence="8 9">DSM 102852</strain>
    </source>
</reference>
<evidence type="ECO:0000256" key="1">
    <source>
        <dbReference type="ARBA" id="ARBA00022603"/>
    </source>
</evidence>
<comment type="caution">
    <text evidence="8">The sequence shown here is derived from an EMBL/GenBank/DDBJ whole genome shotgun (WGS) entry which is preliminary data.</text>
</comment>
<dbReference type="PANTHER" id="PTHR22807">
    <property type="entry name" value="NOP2 YEAST -RELATED NOL1/NOP2/FMU SUN DOMAIN-CONTAINING"/>
    <property type="match status" value="1"/>
</dbReference>
<protein>
    <submittedName>
        <fullName evidence="8">16S rRNA (Cytosine967-C5)-methyltransferase</fullName>
    </submittedName>
</protein>
<dbReference type="InterPro" id="IPR029063">
    <property type="entry name" value="SAM-dependent_MTases_sf"/>
</dbReference>
<evidence type="ECO:0000256" key="4">
    <source>
        <dbReference type="ARBA" id="ARBA00022884"/>
    </source>
</evidence>
<keyword evidence="9" id="KW-1185">Reference proteome</keyword>
<dbReference type="GO" id="GO:0001510">
    <property type="term" value="P:RNA methylation"/>
    <property type="evidence" value="ECO:0007669"/>
    <property type="project" value="InterPro"/>
</dbReference>
<dbReference type="GO" id="GO:0003723">
    <property type="term" value="F:RNA binding"/>
    <property type="evidence" value="ECO:0007669"/>
    <property type="project" value="UniProtKB-UniRule"/>
</dbReference>
<dbReference type="GO" id="GO:0008173">
    <property type="term" value="F:RNA methyltransferase activity"/>
    <property type="evidence" value="ECO:0007669"/>
    <property type="project" value="InterPro"/>
</dbReference>
<feature type="domain" description="SAM-dependent MTase RsmB/NOP-type" evidence="7">
    <location>
        <begin position="241"/>
        <end position="522"/>
    </location>
</feature>
<dbReference type="OrthoDB" id="9810297at2"/>
<evidence type="ECO:0000256" key="6">
    <source>
        <dbReference type="SAM" id="MobiDB-lite"/>
    </source>
</evidence>
<dbReference type="AlphaFoldDB" id="A0A4V3DJS1"/>
<dbReference type="InterPro" id="IPR023267">
    <property type="entry name" value="RCMT"/>
</dbReference>
<dbReference type="SUPFAM" id="SSF53335">
    <property type="entry name" value="S-adenosyl-L-methionine-dependent methyltransferases"/>
    <property type="match status" value="1"/>
</dbReference>
<keyword evidence="1 5" id="KW-0489">Methyltransferase</keyword>
<sequence>MNSSDDTKISKKKSYSKKPSKKERLAQELAEKAAQARVAAGGLHIRADGVSVSAAALAARQAALNAARGEISDATTKKPRSTRAQAGLSPTVVRIEASSPQGDRLAQCLWSAQVLLLDILKFDMAADKLVSRHLREHRELGARDRHIVAETIYTVLRQKRVLSHLAQSGGGTLERRLVLLAARSCTTETALQAAIAEDEWTWLSQVSSVDISALPVAVRSNMSDEWLAQLTAAYGEAALPLAEALNTSAPLDIRVNTIKSSREAVQVALQHAELESTPCALAPLGLRLNGKPALQKTDIFTSGAIEVQDEGSQLLTHLLGAKRGEMVADFCAGAGGKTLAIGAMMRNSGRLYAFDTAAHRLAKLKPRLARSGLSNVQAVAIDSETDVRVKRLYGKLDRVFIDAPCSGLGTLRRNPDLKWRHGVDSVARLSNIQTNILNSAAKLVKIGGTVVYATCSVLPTENQDVVKAFLAAHPNYALVDVNEALAVQNISLPEGAVTDGMLQLLPHLHHTDGFFAACLKRIA</sequence>
<gene>
    <name evidence="8" type="ORF">DFR44_11239</name>
</gene>
<dbReference type="InterPro" id="IPR049560">
    <property type="entry name" value="MeTrfase_RsmB-F_NOP2_cat"/>
</dbReference>
<dbReference type="Pfam" id="PF01189">
    <property type="entry name" value="Methyltr_RsmB-F"/>
    <property type="match status" value="1"/>
</dbReference>
<feature type="binding site" evidence="5">
    <location>
        <position position="402"/>
    </location>
    <ligand>
        <name>S-adenosyl-L-methionine</name>
        <dbReference type="ChEBI" id="CHEBI:59789"/>
    </ligand>
</feature>
<name>A0A4V3DJS1_9BURK</name>
<dbReference type="EMBL" id="SNZE01000012">
    <property type="protein sequence ID" value="TDR31170.1"/>
    <property type="molecule type" value="Genomic_DNA"/>
</dbReference>
<dbReference type="Gene3D" id="3.40.50.150">
    <property type="entry name" value="Vaccinia Virus protein VP39"/>
    <property type="match status" value="1"/>
</dbReference>
<evidence type="ECO:0000313" key="8">
    <source>
        <dbReference type="EMBL" id="TDR31170.1"/>
    </source>
</evidence>
<dbReference type="PRINTS" id="PR02008">
    <property type="entry name" value="RCMTFAMILY"/>
</dbReference>
<proteinExistence type="inferred from homology"/>
<feature type="compositionally biased region" description="Basic residues" evidence="6">
    <location>
        <begin position="10"/>
        <end position="21"/>
    </location>
</feature>
<feature type="region of interest" description="Disordered" evidence="6">
    <location>
        <begin position="1"/>
        <end position="25"/>
    </location>
</feature>
<evidence type="ECO:0000256" key="3">
    <source>
        <dbReference type="ARBA" id="ARBA00022691"/>
    </source>
</evidence>
<keyword evidence="4 5" id="KW-0694">RNA-binding</keyword>
<evidence type="ECO:0000259" key="7">
    <source>
        <dbReference type="PROSITE" id="PS51686"/>
    </source>
</evidence>
<keyword evidence="3 5" id="KW-0949">S-adenosyl-L-methionine</keyword>